<name>A0A1E3VRV4_9HYPH</name>
<dbReference type="InterPro" id="IPR018968">
    <property type="entry name" value="Phasin"/>
</dbReference>
<dbReference type="EMBL" id="LPWE01000005">
    <property type="protein sequence ID" value="ODR96268.1"/>
    <property type="molecule type" value="Genomic_DNA"/>
</dbReference>
<proteinExistence type="predicted"/>
<reference evidence="2 3" key="1">
    <citation type="journal article" date="2016" name="Environ. Microbiol.">
        <title>New Methyloceanibacter diversity from North Sea sediments includes methanotroph containing solely the soluble methane monooxygenase.</title>
        <authorList>
            <person name="Vekeman B."/>
            <person name="Kerckhof F.M."/>
            <person name="Cremers G."/>
            <person name="de Vos P."/>
            <person name="Vandamme P."/>
            <person name="Boon N."/>
            <person name="Op den Camp H.J."/>
            <person name="Heylen K."/>
        </authorList>
    </citation>
    <scope>NUCLEOTIDE SEQUENCE [LARGE SCALE GENOMIC DNA]</scope>
    <source>
        <strain evidence="2 3">R-67176</strain>
    </source>
</reference>
<sequence>MLGRSLQSAVPAALAVNTKLVDIAHSNVSAGLELARDLAGAKTPMEAMRLGVAYWFNHMGAVQTQARELQSLSAAWVKTASDQIRPL</sequence>
<gene>
    <name evidence="2" type="ORF">AUC70_15365</name>
</gene>
<evidence type="ECO:0000259" key="1">
    <source>
        <dbReference type="Pfam" id="PF09361"/>
    </source>
</evidence>
<comment type="caution">
    <text evidence="2">The sequence shown here is derived from an EMBL/GenBank/DDBJ whole genome shotgun (WGS) entry which is preliminary data.</text>
</comment>
<feature type="domain" description="Phasin" evidence="1">
    <location>
        <begin position="4"/>
        <end position="81"/>
    </location>
</feature>
<dbReference type="Proteomes" id="UP000094172">
    <property type="component" value="Unassembled WGS sequence"/>
</dbReference>
<accession>A0A1E3VRV4</accession>
<organism evidence="2 3">
    <name type="scientific">Methyloceanibacter stevinii</name>
    <dbReference type="NCBI Taxonomy" id="1774970"/>
    <lineage>
        <taxon>Bacteria</taxon>
        <taxon>Pseudomonadati</taxon>
        <taxon>Pseudomonadota</taxon>
        <taxon>Alphaproteobacteria</taxon>
        <taxon>Hyphomicrobiales</taxon>
        <taxon>Hyphomicrobiaceae</taxon>
        <taxon>Methyloceanibacter</taxon>
    </lineage>
</organism>
<dbReference type="Pfam" id="PF09361">
    <property type="entry name" value="Phasin_2"/>
    <property type="match status" value="1"/>
</dbReference>
<keyword evidence="3" id="KW-1185">Reference proteome</keyword>
<protein>
    <recommendedName>
        <fullName evidence="1">Phasin domain-containing protein</fullName>
    </recommendedName>
</protein>
<evidence type="ECO:0000313" key="3">
    <source>
        <dbReference type="Proteomes" id="UP000094172"/>
    </source>
</evidence>
<dbReference type="AlphaFoldDB" id="A0A1E3VRV4"/>
<evidence type="ECO:0000313" key="2">
    <source>
        <dbReference type="EMBL" id="ODR96268.1"/>
    </source>
</evidence>